<dbReference type="AlphaFoldDB" id="A0A7J6KHW7"/>
<proteinExistence type="predicted"/>
<accession>A0A7J6KHW7</accession>
<reference evidence="1 2" key="1">
    <citation type="submission" date="2020-04" db="EMBL/GenBank/DDBJ databases">
        <title>Perkinsus chesapeaki whole genome sequence.</title>
        <authorList>
            <person name="Bogema D.R."/>
        </authorList>
    </citation>
    <scope>NUCLEOTIDE SEQUENCE [LARGE SCALE GENOMIC DNA]</scope>
    <source>
        <strain evidence="1">ATCC PRA-425</strain>
    </source>
</reference>
<dbReference type="Proteomes" id="UP000591131">
    <property type="component" value="Unassembled WGS sequence"/>
</dbReference>
<protein>
    <recommendedName>
        <fullName evidence="3">Peptidase A2 domain-containing protein</fullName>
    </recommendedName>
</protein>
<organism evidence="1 2">
    <name type="scientific">Perkinsus chesapeaki</name>
    <name type="common">Clam parasite</name>
    <name type="synonym">Perkinsus andrewsi</name>
    <dbReference type="NCBI Taxonomy" id="330153"/>
    <lineage>
        <taxon>Eukaryota</taxon>
        <taxon>Sar</taxon>
        <taxon>Alveolata</taxon>
        <taxon>Perkinsozoa</taxon>
        <taxon>Perkinsea</taxon>
        <taxon>Perkinsida</taxon>
        <taxon>Perkinsidae</taxon>
        <taxon>Perkinsus</taxon>
    </lineage>
</organism>
<gene>
    <name evidence="1" type="ORF">FOL47_005721</name>
</gene>
<evidence type="ECO:0000313" key="1">
    <source>
        <dbReference type="EMBL" id="KAF4646738.1"/>
    </source>
</evidence>
<dbReference type="EMBL" id="JAAPAO010003152">
    <property type="protein sequence ID" value="KAF4646738.1"/>
    <property type="molecule type" value="Genomic_DNA"/>
</dbReference>
<comment type="caution">
    <text evidence="1">The sequence shown here is derived from an EMBL/GenBank/DDBJ whole genome shotgun (WGS) entry which is preliminary data.</text>
</comment>
<keyword evidence="2" id="KW-1185">Reference proteome</keyword>
<evidence type="ECO:0000313" key="2">
    <source>
        <dbReference type="Proteomes" id="UP000591131"/>
    </source>
</evidence>
<name>A0A7J6KHW7_PERCH</name>
<sequence>MSSICPTGKATSTSSPPAVSNQTVAQQLSYEFPIITAPASRTARVDVKARHGVLLDLPKLPEVSLRLGHDHSKGFCDVRALVDSGANASLMRDHLVSYFVEAGIIKTTDVVPLESPVHVGGISDSVLATHTATVCAASGGLEDAPTCIPD</sequence>
<evidence type="ECO:0008006" key="3">
    <source>
        <dbReference type="Google" id="ProtNLM"/>
    </source>
</evidence>